<dbReference type="AlphaFoldDB" id="A0A2K6EFI4"/>
<name>A0A2K6EFI4_PROCO</name>
<reference evidence="1" key="2">
    <citation type="submission" date="2025-09" db="UniProtKB">
        <authorList>
            <consortium name="Ensembl"/>
        </authorList>
    </citation>
    <scope>IDENTIFICATION</scope>
</reference>
<proteinExistence type="predicted"/>
<organism evidence="1 2">
    <name type="scientific">Propithecus coquereli</name>
    <name type="common">Coquerel's sifaka</name>
    <name type="synonym">Propithecus verreauxi coquereli</name>
    <dbReference type="NCBI Taxonomy" id="379532"/>
    <lineage>
        <taxon>Eukaryota</taxon>
        <taxon>Metazoa</taxon>
        <taxon>Chordata</taxon>
        <taxon>Craniata</taxon>
        <taxon>Vertebrata</taxon>
        <taxon>Euteleostomi</taxon>
        <taxon>Mammalia</taxon>
        <taxon>Eutheria</taxon>
        <taxon>Euarchontoglires</taxon>
        <taxon>Primates</taxon>
        <taxon>Strepsirrhini</taxon>
        <taxon>Lemuriformes</taxon>
        <taxon>Indriidae</taxon>
        <taxon>Propithecus</taxon>
    </lineage>
</organism>
<sequence>QLYIAHETGKVAEVVSLGFLLCWIGGDLTNIIGYYLTNELLIQSKENLLKRLHFCYLCWP</sequence>
<keyword evidence="2" id="KW-1185">Reference proteome</keyword>
<dbReference type="STRING" id="379532.ENSPCOP00000000494"/>
<evidence type="ECO:0008006" key="3">
    <source>
        <dbReference type="Google" id="ProtNLM"/>
    </source>
</evidence>
<evidence type="ECO:0000313" key="1">
    <source>
        <dbReference type="Ensembl" id="ENSPCOP00000000494.1"/>
    </source>
</evidence>
<reference evidence="1" key="1">
    <citation type="submission" date="2025-08" db="UniProtKB">
        <authorList>
            <consortium name="Ensembl"/>
        </authorList>
    </citation>
    <scope>IDENTIFICATION</scope>
</reference>
<evidence type="ECO:0000313" key="2">
    <source>
        <dbReference type="Proteomes" id="UP000233160"/>
    </source>
</evidence>
<dbReference type="Ensembl" id="ENSPCOT00000001592.1">
    <property type="protein sequence ID" value="ENSPCOP00000000494.1"/>
    <property type="gene ID" value="ENSPCOG00000001436.1"/>
</dbReference>
<accession>A0A2K6EFI4</accession>
<dbReference type="Proteomes" id="UP000233160">
    <property type="component" value="Unassembled WGS sequence"/>
</dbReference>
<protein>
    <recommendedName>
        <fullName evidence="3">Solute carrier family 66 member 1 like</fullName>
    </recommendedName>
</protein>